<dbReference type="GeneID" id="20805385"/>
<dbReference type="AlphaFoldDB" id="W4GWH9"/>
<keyword evidence="1" id="KW-0433">Leucine-rich repeat</keyword>
<dbReference type="PANTHER" id="PTHR24366">
    <property type="entry name" value="IG(IMMUNOGLOBULIN) AND LRR(LEUCINE RICH REPEAT) DOMAINS"/>
    <property type="match status" value="1"/>
</dbReference>
<protein>
    <recommendedName>
        <fullName evidence="5">U2A'/phosphoprotein 32 family A C-terminal domain-containing protein</fullName>
    </recommendedName>
</protein>
<name>W4GWH9_APHAT</name>
<keyword evidence="2" id="KW-0677">Repeat</keyword>
<evidence type="ECO:0000256" key="2">
    <source>
        <dbReference type="ARBA" id="ARBA00022737"/>
    </source>
</evidence>
<gene>
    <name evidence="4" type="ORF">H257_03389</name>
</gene>
<dbReference type="RefSeq" id="XP_009825729.1">
    <property type="nucleotide sequence ID" value="XM_009827427.1"/>
</dbReference>
<organism evidence="4">
    <name type="scientific">Aphanomyces astaci</name>
    <name type="common">Crayfish plague agent</name>
    <dbReference type="NCBI Taxonomy" id="112090"/>
    <lineage>
        <taxon>Eukaryota</taxon>
        <taxon>Sar</taxon>
        <taxon>Stramenopiles</taxon>
        <taxon>Oomycota</taxon>
        <taxon>Saprolegniomycetes</taxon>
        <taxon>Saprolegniales</taxon>
        <taxon>Verrucalvaceae</taxon>
        <taxon>Aphanomyces</taxon>
    </lineage>
</organism>
<dbReference type="InterPro" id="IPR032675">
    <property type="entry name" value="LRR_dom_sf"/>
</dbReference>
<evidence type="ECO:0000256" key="1">
    <source>
        <dbReference type="ARBA" id="ARBA00022614"/>
    </source>
</evidence>
<dbReference type="SUPFAM" id="SSF52075">
    <property type="entry name" value="Outer arm dynein light chain 1"/>
    <property type="match status" value="1"/>
</dbReference>
<dbReference type="EMBL" id="KI913119">
    <property type="protein sequence ID" value="ETV84037.1"/>
    <property type="molecule type" value="Genomic_DNA"/>
</dbReference>
<dbReference type="PANTHER" id="PTHR24366:SF96">
    <property type="entry name" value="LEUCINE RICH REPEAT CONTAINING 53"/>
    <property type="match status" value="1"/>
</dbReference>
<dbReference type="InterPro" id="IPR003591">
    <property type="entry name" value="Leu-rich_rpt_typical-subtyp"/>
</dbReference>
<reference evidence="4" key="1">
    <citation type="submission" date="2013-12" db="EMBL/GenBank/DDBJ databases">
        <title>The Genome Sequence of Aphanomyces astaci APO3.</title>
        <authorList>
            <consortium name="The Broad Institute Genomics Platform"/>
            <person name="Russ C."/>
            <person name="Tyler B."/>
            <person name="van West P."/>
            <person name="Dieguez-Uribeondo J."/>
            <person name="Young S.K."/>
            <person name="Zeng Q."/>
            <person name="Gargeya S."/>
            <person name="Fitzgerald M."/>
            <person name="Abouelleil A."/>
            <person name="Alvarado L."/>
            <person name="Chapman S.B."/>
            <person name="Gainer-Dewar J."/>
            <person name="Goldberg J."/>
            <person name="Griggs A."/>
            <person name="Gujja S."/>
            <person name="Hansen M."/>
            <person name="Howarth C."/>
            <person name="Imamovic A."/>
            <person name="Ireland A."/>
            <person name="Larimer J."/>
            <person name="McCowan C."/>
            <person name="Murphy C."/>
            <person name="Pearson M."/>
            <person name="Poon T.W."/>
            <person name="Priest M."/>
            <person name="Roberts A."/>
            <person name="Saif S."/>
            <person name="Shea T."/>
            <person name="Sykes S."/>
            <person name="Wortman J."/>
            <person name="Nusbaum C."/>
            <person name="Birren B."/>
        </authorList>
    </citation>
    <scope>NUCLEOTIDE SEQUENCE [LARGE SCALE GENOMIC DNA]</scope>
    <source>
        <strain evidence="4">APO3</strain>
    </source>
</reference>
<evidence type="ECO:0008006" key="5">
    <source>
        <dbReference type="Google" id="ProtNLM"/>
    </source>
</evidence>
<dbReference type="SMART" id="SM00369">
    <property type="entry name" value="LRR_TYP"/>
    <property type="match status" value="3"/>
</dbReference>
<dbReference type="STRING" id="112090.W4GWH9"/>
<evidence type="ECO:0000256" key="3">
    <source>
        <dbReference type="SAM" id="MobiDB-lite"/>
    </source>
</evidence>
<accession>W4GWH9</accession>
<dbReference type="OrthoDB" id="299656at2759"/>
<dbReference type="VEuPathDB" id="FungiDB:H257_03389"/>
<evidence type="ECO:0000313" key="4">
    <source>
        <dbReference type="EMBL" id="ETV84037.1"/>
    </source>
</evidence>
<sequence>MPNTNRDDAQGPVDGSLKSLVKHNFHVAEATGQLNLAHMHLEQLPQSVQFLPRLVELDLSYNSLNRFPGQWVADHFKHLRVLAVEHNDLYCLDDILALSTLPKLESLNVNYNPIPLLSNRIYFLEALFKAKPARGARSSAVKATICRVQVPRHEGFPMLLRLNGIDISLDDIATVERELGRKLRYEVDTIEGTSKSRSSGHKSNRKTVQEMHCKQSQSATFPEPTKVPQLRYTIDGNAVPEPLQIESDDDNTGDDGFSKEDMEALRRELRLGLVIHDCGGGHVVESSRQDVAACGDATWNSTIQSFDGLANDQRCLVREKSKQSADASLKDNPFNANVVLDNMIQAERSRRLTQRAVEVLTQSTPTSAELEDSVMATSLNRRGGCDAGERLVDKLNAQHTREIVERNYKLTEAFCKQQFQVGSTTLAPDIRDVIESEHKLLKATNSKLMSKLGSKSEPSLVDTIDLGLSRVRNDNAVESVVKSLNPKHEKRLIQALIDSDQQVVEEEVRRQKIQEHKQRMEVIAASERRPTSSRRPARKVSAWQKRNVHALHERNKPSPSKVNVTRMNAIDGGREGGKGGRRRVLPYETIERVELARLDTLPRVTTKELLVRCAEIRKQSRDSLKDLARAKHEFVEAEIQWESTRRDPIELLRRKVKASACEGNEVMIGNQEFIYSAF</sequence>
<proteinExistence type="predicted"/>
<feature type="region of interest" description="Disordered" evidence="3">
    <location>
        <begin position="191"/>
        <end position="222"/>
    </location>
</feature>
<dbReference type="Gene3D" id="3.80.10.10">
    <property type="entry name" value="Ribonuclease Inhibitor"/>
    <property type="match status" value="1"/>
</dbReference>